<dbReference type="PANTHER" id="PTHR43716:SF2">
    <property type="entry name" value="BLL6224 PROTEIN"/>
    <property type="match status" value="1"/>
</dbReference>
<keyword evidence="7" id="KW-1185">Reference proteome</keyword>
<dbReference type="PANTHER" id="PTHR43716">
    <property type="entry name" value="D-2-HYDROXYGLUTARATE DEHYDROGENASE, MITOCHONDRIAL"/>
    <property type="match status" value="1"/>
</dbReference>
<dbReference type="InterPro" id="IPR016166">
    <property type="entry name" value="FAD-bd_PCMH"/>
</dbReference>
<dbReference type="InterPro" id="IPR051264">
    <property type="entry name" value="FAD-oxidored/transferase_4"/>
</dbReference>
<dbReference type="STRING" id="1353528.DT23_07085"/>
<dbReference type="AlphaFoldDB" id="A0A074JDK1"/>
<reference evidence="6 7" key="1">
    <citation type="journal article" date="2015" name="Antonie Van Leeuwenhoek">
        <title>Thioclava indica sp. nov., isolated from surface seawater of the Indian Ocean.</title>
        <authorList>
            <person name="Liu Y."/>
            <person name="Lai Q."/>
            <person name="Du J."/>
            <person name="Xu H."/>
            <person name="Jiang L."/>
            <person name="Shao Z."/>
        </authorList>
    </citation>
    <scope>NUCLEOTIDE SEQUENCE [LARGE SCALE GENOMIC DNA]</scope>
    <source>
        <strain evidence="6 7">DT23-4</strain>
    </source>
</reference>
<dbReference type="InterPro" id="IPR036318">
    <property type="entry name" value="FAD-bd_PCMH-like_sf"/>
</dbReference>
<dbReference type="EMBL" id="AUNB01000062">
    <property type="protein sequence ID" value="KEO53930.1"/>
    <property type="molecule type" value="Genomic_DNA"/>
</dbReference>
<gene>
    <name evidence="6" type="ORF">DT23_07085</name>
</gene>
<protein>
    <recommendedName>
        <fullName evidence="5">FAD-binding PCMH-type domain-containing protein</fullName>
    </recommendedName>
</protein>
<comment type="caution">
    <text evidence="6">The sequence shown here is derived from an EMBL/GenBank/DDBJ whole genome shotgun (WGS) entry which is preliminary data.</text>
</comment>
<dbReference type="Gene3D" id="3.30.70.2190">
    <property type="match status" value="1"/>
</dbReference>
<proteinExistence type="inferred from homology"/>
<organism evidence="6 7">
    <name type="scientific">Thioclava indica</name>
    <dbReference type="NCBI Taxonomy" id="1353528"/>
    <lineage>
        <taxon>Bacteria</taxon>
        <taxon>Pseudomonadati</taxon>
        <taxon>Pseudomonadota</taxon>
        <taxon>Alphaproteobacteria</taxon>
        <taxon>Rhodobacterales</taxon>
        <taxon>Paracoccaceae</taxon>
        <taxon>Thioclava</taxon>
    </lineage>
</organism>
<dbReference type="Pfam" id="PF02913">
    <property type="entry name" value="FAD-oxidase_C"/>
    <property type="match status" value="1"/>
</dbReference>
<dbReference type="InterPro" id="IPR004113">
    <property type="entry name" value="FAD-bd_oxidored_4_C"/>
</dbReference>
<comment type="similarity">
    <text evidence="2">Belongs to the FAD-binding oxidoreductase/transferase type 4 family.</text>
</comment>
<dbReference type="Proteomes" id="UP000027471">
    <property type="component" value="Unassembled WGS sequence"/>
</dbReference>
<comment type="cofactor">
    <cofactor evidence="1">
        <name>FAD</name>
        <dbReference type="ChEBI" id="CHEBI:57692"/>
    </cofactor>
</comment>
<dbReference type="InterPro" id="IPR006094">
    <property type="entry name" value="Oxid_FAD_bind_N"/>
</dbReference>
<keyword evidence="3" id="KW-0285">Flavoprotein</keyword>
<dbReference type="SUPFAM" id="SSF56176">
    <property type="entry name" value="FAD-binding/transporter-associated domain-like"/>
    <property type="match status" value="1"/>
</dbReference>
<dbReference type="OrthoDB" id="9811557at2"/>
<dbReference type="SUPFAM" id="SSF55103">
    <property type="entry name" value="FAD-linked oxidases, C-terminal domain"/>
    <property type="match status" value="1"/>
</dbReference>
<dbReference type="Pfam" id="PF01565">
    <property type="entry name" value="FAD_binding_4"/>
    <property type="match status" value="1"/>
</dbReference>
<name>A0A074JDK1_9RHOB</name>
<keyword evidence="4" id="KW-0274">FAD</keyword>
<dbReference type="FunFam" id="1.10.45.10:FF:000001">
    <property type="entry name" value="D-lactate dehydrogenase mitochondrial"/>
    <property type="match status" value="1"/>
</dbReference>
<dbReference type="InterPro" id="IPR016167">
    <property type="entry name" value="FAD-bd_PCMH_sub1"/>
</dbReference>
<feature type="domain" description="FAD-binding PCMH-type" evidence="5">
    <location>
        <begin position="37"/>
        <end position="216"/>
    </location>
</feature>
<dbReference type="Gene3D" id="1.10.45.10">
    <property type="entry name" value="Vanillyl-alcohol Oxidase, Chain A, domain 4"/>
    <property type="match status" value="1"/>
</dbReference>
<dbReference type="GO" id="GO:0022904">
    <property type="term" value="P:respiratory electron transport chain"/>
    <property type="evidence" value="ECO:0007669"/>
    <property type="project" value="TreeGrafter"/>
</dbReference>
<dbReference type="RefSeq" id="WP_038132686.1">
    <property type="nucleotide sequence ID" value="NZ_AUNB01000062.1"/>
</dbReference>
<dbReference type="eggNOG" id="COG0277">
    <property type="taxonomic scope" value="Bacteria"/>
</dbReference>
<dbReference type="InterPro" id="IPR016171">
    <property type="entry name" value="Vanillyl_alc_oxidase_C-sub2"/>
</dbReference>
<dbReference type="GO" id="GO:0071949">
    <property type="term" value="F:FAD binding"/>
    <property type="evidence" value="ECO:0007669"/>
    <property type="project" value="InterPro"/>
</dbReference>
<dbReference type="InterPro" id="IPR016164">
    <property type="entry name" value="FAD-linked_Oxase-like_C"/>
</dbReference>
<dbReference type="Gene3D" id="3.30.70.2740">
    <property type="match status" value="1"/>
</dbReference>
<accession>A0A074JDK1</accession>
<evidence type="ECO:0000256" key="2">
    <source>
        <dbReference type="ARBA" id="ARBA00008000"/>
    </source>
</evidence>
<evidence type="ECO:0000259" key="5">
    <source>
        <dbReference type="PROSITE" id="PS51387"/>
    </source>
</evidence>
<dbReference type="Gene3D" id="3.30.43.10">
    <property type="entry name" value="Uridine Diphospho-n-acetylenolpyruvylglucosamine Reductase, domain 2"/>
    <property type="match status" value="1"/>
</dbReference>
<dbReference type="PROSITE" id="PS51387">
    <property type="entry name" value="FAD_PCMH"/>
    <property type="match status" value="1"/>
</dbReference>
<evidence type="ECO:0000256" key="1">
    <source>
        <dbReference type="ARBA" id="ARBA00001974"/>
    </source>
</evidence>
<dbReference type="InterPro" id="IPR016169">
    <property type="entry name" value="FAD-bd_PCMH_sub2"/>
</dbReference>
<evidence type="ECO:0000313" key="6">
    <source>
        <dbReference type="EMBL" id="KEO53930.1"/>
    </source>
</evidence>
<dbReference type="Gene3D" id="3.30.465.10">
    <property type="match status" value="1"/>
</dbReference>
<evidence type="ECO:0000313" key="7">
    <source>
        <dbReference type="Proteomes" id="UP000027471"/>
    </source>
</evidence>
<evidence type="ECO:0000256" key="3">
    <source>
        <dbReference type="ARBA" id="ARBA00022630"/>
    </source>
</evidence>
<evidence type="ECO:0000256" key="4">
    <source>
        <dbReference type="ARBA" id="ARBA00022827"/>
    </source>
</evidence>
<sequence>MLNPADQAFAAQLTKAIPDLRIEAPEPRYLQEPRGRHHGNGGLLVRPQSPAQVAGVLRACNAARVGVLPYGGGTGLVGGQIIETGPAPVILSLEKMTAVRAVTGHVLEIEAGASLQDAHDAAENAGRLFPLTIASQGSAQIGGVLGTNAGGVNVLRYGNARELCLGVEAVLADGTVISGLRHLRKDNTGYDLKDLLIGSEGTLGIITAATLRLFPRPAALGTAMMVVPNPAAALALLELAETRMPGCVSAFELISGQGLAFLDAVGPQVHQPFAQRPEWSVLIEIGLPAGLDPQDALAGLFEAAEDLVSDGVIASSDTQRAQMWTLRENLPEANKRIGSISSHDISLPLPKLAQFIDTARRELVALGDMRINCFGHVGDGNLHFNAFPAEGRNRGEYENLRGRVAQVVYDLVDGFGGSISAEHGIGRLKVADLERYADPGKLAAMRAIKTALDPNGILNPGAVLAQN</sequence>
<dbReference type="GO" id="GO:0003824">
    <property type="term" value="F:catalytic activity"/>
    <property type="evidence" value="ECO:0007669"/>
    <property type="project" value="InterPro"/>
</dbReference>